<keyword evidence="4" id="KW-0804">Transcription</keyword>
<dbReference type="PANTHER" id="PTHR30537:SF74">
    <property type="entry name" value="HTH-TYPE TRANSCRIPTIONAL REGULATOR TRPI"/>
    <property type="match status" value="1"/>
</dbReference>
<dbReference type="InterPro" id="IPR036390">
    <property type="entry name" value="WH_DNA-bd_sf"/>
</dbReference>
<dbReference type="Proteomes" id="UP000029995">
    <property type="component" value="Unassembled WGS sequence"/>
</dbReference>
<evidence type="ECO:0000259" key="5">
    <source>
        <dbReference type="PROSITE" id="PS50931"/>
    </source>
</evidence>
<evidence type="ECO:0000256" key="4">
    <source>
        <dbReference type="ARBA" id="ARBA00023163"/>
    </source>
</evidence>
<dbReference type="CDD" id="cd00090">
    <property type="entry name" value="HTH_ARSR"/>
    <property type="match status" value="1"/>
</dbReference>
<protein>
    <submittedName>
        <fullName evidence="6">LysR family transcriptional regulator</fullName>
    </submittedName>
</protein>
<dbReference type="FunFam" id="1.10.10.10:FF:000001">
    <property type="entry name" value="LysR family transcriptional regulator"/>
    <property type="match status" value="1"/>
</dbReference>
<dbReference type="SUPFAM" id="SSF53850">
    <property type="entry name" value="Periplasmic binding protein-like II"/>
    <property type="match status" value="1"/>
</dbReference>
<dbReference type="EMBL" id="JANX01000482">
    <property type="protein sequence ID" value="KGM31562.1"/>
    <property type="molecule type" value="Genomic_DNA"/>
</dbReference>
<dbReference type="GO" id="GO:0006351">
    <property type="term" value="P:DNA-templated transcription"/>
    <property type="evidence" value="ECO:0007669"/>
    <property type="project" value="TreeGrafter"/>
</dbReference>
<sequence length="302" mass="32422">MSPKPAPLPSTTALRVLAALVEHGSASEAAKSVNLTQSAVSKQLRSLEEIAGMPLFARTGRGLVPTPAGRIYVEQARIALGALETAAGRIAALRGSPNAIRLHVLPILGDRWLVPRLSLLAKARPELEVQFTTQATGDTVEEADGVFRFGEGDWPDQQAEYLFGRNVALVGAPSLLSRMGGIAAAEDVRRYTVLDHRHTPLRWSEFAEAQGLSDFTPAHMVHFGFYALVIRAAIAGQGLALVPRCLIGEELATGRLVNPAGLGFHSRHGYWFTAAADRTPRPGLVAFRDWLLGEARTLGPGM</sequence>
<accession>A0A0A0D3D0</accession>
<dbReference type="InterPro" id="IPR036388">
    <property type="entry name" value="WH-like_DNA-bd_sf"/>
</dbReference>
<dbReference type="GO" id="GO:0003700">
    <property type="term" value="F:DNA-binding transcription factor activity"/>
    <property type="evidence" value="ECO:0007669"/>
    <property type="project" value="InterPro"/>
</dbReference>
<name>A0A0A0D3D0_9PROT</name>
<dbReference type="PROSITE" id="PS50931">
    <property type="entry name" value="HTH_LYSR"/>
    <property type="match status" value="1"/>
</dbReference>
<dbReference type="InterPro" id="IPR005119">
    <property type="entry name" value="LysR_subst-bd"/>
</dbReference>
<gene>
    <name evidence="6" type="ORF">P409_26455</name>
</gene>
<comment type="similarity">
    <text evidence="1">Belongs to the LysR transcriptional regulatory family.</text>
</comment>
<dbReference type="InterPro" id="IPR000847">
    <property type="entry name" value="LysR_HTH_N"/>
</dbReference>
<dbReference type="Gene3D" id="3.40.190.10">
    <property type="entry name" value="Periplasmic binding protein-like II"/>
    <property type="match status" value="2"/>
</dbReference>
<dbReference type="Pfam" id="PF03466">
    <property type="entry name" value="LysR_substrate"/>
    <property type="match status" value="1"/>
</dbReference>
<organism evidence="6 7">
    <name type="scientific">Inquilinus limosus MP06</name>
    <dbReference type="NCBI Taxonomy" id="1398085"/>
    <lineage>
        <taxon>Bacteria</taxon>
        <taxon>Pseudomonadati</taxon>
        <taxon>Pseudomonadota</taxon>
        <taxon>Alphaproteobacteria</taxon>
        <taxon>Rhodospirillales</taxon>
        <taxon>Rhodospirillaceae</taxon>
        <taxon>Inquilinus</taxon>
    </lineage>
</organism>
<dbReference type="OrthoDB" id="9804958at2"/>
<evidence type="ECO:0000313" key="7">
    <source>
        <dbReference type="Proteomes" id="UP000029995"/>
    </source>
</evidence>
<dbReference type="PRINTS" id="PR00039">
    <property type="entry name" value="HTHLYSR"/>
</dbReference>
<comment type="caution">
    <text evidence="6">The sequence shown here is derived from an EMBL/GenBank/DDBJ whole genome shotgun (WGS) entry which is preliminary data.</text>
</comment>
<reference evidence="6 7" key="1">
    <citation type="submission" date="2014-01" db="EMBL/GenBank/DDBJ databases">
        <title>Genome sequence determination for a cystic fibrosis isolate, Inquilinus limosus.</title>
        <authorList>
            <person name="Pino M."/>
            <person name="Di Conza J."/>
            <person name="Gutkind G."/>
        </authorList>
    </citation>
    <scope>NUCLEOTIDE SEQUENCE [LARGE SCALE GENOMIC DNA]</scope>
    <source>
        <strain evidence="6 7">MP06</strain>
    </source>
</reference>
<dbReference type="InterPro" id="IPR058163">
    <property type="entry name" value="LysR-type_TF_proteobact-type"/>
</dbReference>
<evidence type="ECO:0000256" key="2">
    <source>
        <dbReference type="ARBA" id="ARBA00023015"/>
    </source>
</evidence>
<keyword evidence="3" id="KW-0238">DNA-binding</keyword>
<dbReference type="SUPFAM" id="SSF46785">
    <property type="entry name" value="Winged helix' DNA-binding domain"/>
    <property type="match status" value="1"/>
</dbReference>
<dbReference type="Pfam" id="PF00126">
    <property type="entry name" value="HTH_1"/>
    <property type="match status" value="1"/>
</dbReference>
<dbReference type="RefSeq" id="WP_034845465.1">
    <property type="nucleotide sequence ID" value="NZ_JANX01000482.1"/>
</dbReference>
<proteinExistence type="inferred from homology"/>
<evidence type="ECO:0000313" key="6">
    <source>
        <dbReference type="EMBL" id="KGM31562.1"/>
    </source>
</evidence>
<dbReference type="GO" id="GO:0043565">
    <property type="term" value="F:sequence-specific DNA binding"/>
    <property type="evidence" value="ECO:0007669"/>
    <property type="project" value="TreeGrafter"/>
</dbReference>
<dbReference type="PANTHER" id="PTHR30537">
    <property type="entry name" value="HTH-TYPE TRANSCRIPTIONAL REGULATOR"/>
    <property type="match status" value="1"/>
</dbReference>
<dbReference type="AlphaFoldDB" id="A0A0A0D3D0"/>
<dbReference type="Gene3D" id="1.10.10.10">
    <property type="entry name" value="Winged helix-like DNA-binding domain superfamily/Winged helix DNA-binding domain"/>
    <property type="match status" value="1"/>
</dbReference>
<evidence type="ECO:0000256" key="1">
    <source>
        <dbReference type="ARBA" id="ARBA00009437"/>
    </source>
</evidence>
<keyword evidence="2" id="KW-0805">Transcription regulation</keyword>
<dbReference type="InterPro" id="IPR011991">
    <property type="entry name" value="ArsR-like_HTH"/>
</dbReference>
<feature type="domain" description="HTH lysR-type" evidence="5">
    <location>
        <begin position="9"/>
        <end position="66"/>
    </location>
</feature>
<dbReference type="CDD" id="cd08432">
    <property type="entry name" value="PBP2_GcdR_TrpI_HvrB_AmpR_like"/>
    <property type="match status" value="1"/>
</dbReference>
<evidence type="ECO:0000256" key="3">
    <source>
        <dbReference type="ARBA" id="ARBA00023125"/>
    </source>
</evidence>